<evidence type="ECO:0000313" key="12">
    <source>
        <dbReference type="EMBL" id="TPX30645.1"/>
    </source>
</evidence>
<dbReference type="OrthoDB" id="1723750at2759"/>
<keyword evidence="7" id="KW-0949">S-adenosyl-L-methionine</keyword>
<dbReference type="RefSeq" id="XP_031022268.1">
    <property type="nucleotide sequence ID" value="XM_031171763.1"/>
</dbReference>
<feature type="region of interest" description="Disordered" evidence="10">
    <location>
        <begin position="1"/>
        <end position="43"/>
    </location>
</feature>
<dbReference type="GO" id="GO:0005737">
    <property type="term" value="C:cytoplasm"/>
    <property type="evidence" value="ECO:0007669"/>
    <property type="project" value="UniProtKB-SubCell"/>
</dbReference>
<dbReference type="GO" id="GO:0005634">
    <property type="term" value="C:nucleus"/>
    <property type="evidence" value="ECO:0007669"/>
    <property type="project" value="UniProtKB-SubCell"/>
</dbReference>
<gene>
    <name evidence="12" type="ORF">SmJEL517_g05837</name>
</gene>
<dbReference type="AlphaFoldDB" id="A0A507BZ67"/>
<proteinExistence type="inferred from homology"/>
<comment type="subcellular location">
    <subcellularLocation>
        <location evidence="2">Cytoplasm</location>
    </subcellularLocation>
    <subcellularLocation>
        <location evidence="1">Nucleus</location>
    </subcellularLocation>
</comment>
<evidence type="ECO:0000256" key="7">
    <source>
        <dbReference type="ARBA" id="ARBA00022691"/>
    </source>
</evidence>
<dbReference type="EMBL" id="QEAO01000061">
    <property type="protein sequence ID" value="TPX30645.1"/>
    <property type="molecule type" value="Genomic_DNA"/>
</dbReference>
<sequence>MFKFQFENEEDDSPQHINQPQIKTTTHDAAPSKRLSPLPSQTPYKGSLLSITPKTQLYQRDVADLRTSMLQSSASSDESWIKDTFNESGSDVILGRYEGGFKTWESSLDLVGVLERIDDAWWSGKNVLELGCGQALPGMYCLIHGAKVTFQDYNEEVLTLLTLPNTILNTSSPSQKPKSITAQSQPPQTASFISGDWLTTPTLLLPNSFDVILTAETVYHAEFHARLFELIKYALKPTGSVYLAAKTNYFGCTGSLPQFRALVAQDGSMEWTTVFAVTETVRREVVKMVFKQ</sequence>
<dbReference type="Pfam" id="PF08241">
    <property type="entry name" value="Methyltransf_11"/>
    <property type="match status" value="1"/>
</dbReference>
<dbReference type="CDD" id="cd02440">
    <property type="entry name" value="AdoMet_MTases"/>
    <property type="match status" value="1"/>
</dbReference>
<evidence type="ECO:0000256" key="6">
    <source>
        <dbReference type="ARBA" id="ARBA00022679"/>
    </source>
</evidence>
<evidence type="ECO:0000256" key="4">
    <source>
        <dbReference type="ARBA" id="ARBA00022490"/>
    </source>
</evidence>
<evidence type="ECO:0000259" key="11">
    <source>
        <dbReference type="Pfam" id="PF08241"/>
    </source>
</evidence>
<name>A0A507BZ67_9FUNG</name>
<organism evidence="12 13">
    <name type="scientific">Synchytrium microbalum</name>
    <dbReference type="NCBI Taxonomy" id="1806994"/>
    <lineage>
        <taxon>Eukaryota</taxon>
        <taxon>Fungi</taxon>
        <taxon>Fungi incertae sedis</taxon>
        <taxon>Chytridiomycota</taxon>
        <taxon>Chytridiomycota incertae sedis</taxon>
        <taxon>Chytridiomycetes</taxon>
        <taxon>Synchytriales</taxon>
        <taxon>Synchytriaceae</taxon>
        <taxon>Synchytrium</taxon>
    </lineage>
</organism>
<dbReference type="SUPFAM" id="SSF53335">
    <property type="entry name" value="S-adenosyl-L-methionine-dependent methyltransferases"/>
    <property type="match status" value="1"/>
</dbReference>
<feature type="compositionally biased region" description="Polar residues" evidence="10">
    <location>
        <begin position="15"/>
        <end position="24"/>
    </location>
</feature>
<keyword evidence="13" id="KW-1185">Reference proteome</keyword>
<reference evidence="12 13" key="1">
    <citation type="journal article" date="2019" name="Sci. Rep.">
        <title>Comparative genomics of chytrid fungi reveal insights into the obligate biotrophic and pathogenic lifestyle of Synchytrium endobioticum.</title>
        <authorList>
            <person name="van de Vossenberg B.T.L.H."/>
            <person name="Warris S."/>
            <person name="Nguyen H.D.T."/>
            <person name="van Gent-Pelzer M.P.E."/>
            <person name="Joly D.L."/>
            <person name="van de Geest H.C."/>
            <person name="Bonants P.J.M."/>
            <person name="Smith D.S."/>
            <person name="Levesque C.A."/>
            <person name="van der Lee T.A.J."/>
        </authorList>
    </citation>
    <scope>NUCLEOTIDE SEQUENCE [LARGE SCALE GENOMIC DNA]</scope>
    <source>
        <strain evidence="12 13">JEL517</strain>
    </source>
</reference>
<keyword evidence="5" id="KW-0489">Methyltransferase</keyword>
<protein>
    <recommendedName>
        <fullName evidence="3">protein-histidine N-methyltransferase</fullName>
        <ecNumber evidence="3">2.1.1.85</ecNumber>
    </recommendedName>
</protein>
<evidence type="ECO:0000256" key="2">
    <source>
        <dbReference type="ARBA" id="ARBA00004496"/>
    </source>
</evidence>
<dbReference type="GO" id="GO:0032259">
    <property type="term" value="P:methylation"/>
    <property type="evidence" value="ECO:0007669"/>
    <property type="project" value="UniProtKB-KW"/>
</dbReference>
<dbReference type="PANTHER" id="PTHR14614:SF39">
    <property type="entry name" value="HISTIDINE PROTEIN METHYLTRANSFERASE 1 HOMOLOG"/>
    <property type="match status" value="1"/>
</dbReference>
<dbReference type="GO" id="GO:0018064">
    <property type="term" value="F:protein-L-histidine N-tele-methyltransferase activity"/>
    <property type="evidence" value="ECO:0007669"/>
    <property type="project" value="UniProtKB-EC"/>
</dbReference>
<evidence type="ECO:0000256" key="8">
    <source>
        <dbReference type="ARBA" id="ARBA00023242"/>
    </source>
</evidence>
<dbReference type="Gene3D" id="3.40.50.150">
    <property type="entry name" value="Vaccinia Virus protein VP39"/>
    <property type="match status" value="1"/>
</dbReference>
<evidence type="ECO:0000256" key="3">
    <source>
        <dbReference type="ARBA" id="ARBA00012533"/>
    </source>
</evidence>
<dbReference type="GeneID" id="42007060"/>
<dbReference type="EC" id="2.1.1.85" evidence="3"/>
<comment type="caution">
    <text evidence="12">The sequence shown here is derived from an EMBL/GenBank/DDBJ whole genome shotgun (WGS) entry which is preliminary data.</text>
</comment>
<keyword evidence="8" id="KW-0539">Nucleus</keyword>
<evidence type="ECO:0000256" key="1">
    <source>
        <dbReference type="ARBA" id="ARBA00004123"/>
    </source>
</evidence>
<dbReference type="InterPro" id="IPR029063">
    <property type="entry name" value="SAM-dependent_MTases_sf"/>
</dbReference>
<accession>A0A507BZ67</accession>
<comment type="similarity">
    <text evidence="9">Belongs to the methyltransferase superfamily. METTL18 family.</text>
</comment>
<keyword evidence="6" id="KW-0808">Transferase</keyword>
<dbReference type="PANTHER" id="PTHR14614">
    <property type="entry name" value="HEPATOCELLULAR CARCINOMA-ASSOCIATED ANTIGEN"/>
    <property type="match status" value="1"/>
</dbReference>
<dbReference type="STRING" id="1806994.A0A507BZ67"/>
<feature type="domain" description="Methyltransferase type 11" evidence="11">
    <location>
        <begin position="128"/>
        <end position="242"/>
    </location>
</feature>
<keyword evidence="4" id="KW-0963">Cytoplasm</keyword>
<dbReference type="InterPro" id="IPR013216">
    <property type="entry name" value="Methyltransf_11"/>
</dbReference>
<evidence type="ECO:0000256" key="9">
    <source>
        <dbReference type="ARBA" id="ARBA00038126"/>
    </source>
</evidence>
<evidence type="ECO:0000256" key="5">
    <source>
        <dbReference type="ARBA" id="ARBA00022603"/>
    </source>
</evidence>
<evidence type="ECO:0000313" key="13">
    <source>
        <dbReference type="Proteomes" id="UP000319731"/>
    </source>
</evidence>
<dbReference type="InterPro" id="IPR019410">
    <property type="entry name" value="Methyltransf_16"/>
</dbReference>
<evidence type="ECO:0000256" key="10">
    <source>
        <dbReference type="SAM" id="MobiDB-lite"/>
    </source>
</evidence>
<dbReference type="Proteomes" id="UP000319731">
    <property type="component" value="Unassembled WGS sequence"/>
</dbReference>